<dbReference type="SUPFAM" id="SSF54001">
    <property type="entry name" value="Cysteine proteinases"/>
    <property type="match status" value="1"/>
</dbReference>
<feature type="compositionally biased region" description="Low complexity" evidence="5">
    <location>
        <begin position="435"/>
        <end position="450"/>
    </location>
</feature>
<dbReference type="GO" id="GO:0006508">
    <property type="term" value="P:proteolysis"/>
    <property type="evidence" value="ECO:0007669"/>
    <property type="project" value="UniProtKB-KW"/>
</dbReference>
<feature type="compositionally biased region" description="Polar residues" evidence="5">
    <location>
        <begin position="332"/>
        <end position="359"/>
    </location>
</feature>
<accession>A0A162MGD8</accession>
<dbReference type="GO" id="GO:0008234">
    <property type="term" value="F:cysteine-type peptidase activity"/>
    <property type="evidence" value="ECO:0007669"/>
    <property type="project" value="UniProtKB-KW"/>
</dbReference>
<feature type="region of interest" description="Disordered" evidence="5">
    <location>
        <begin position="289"/>
        <end position="359"/>
    </location>
</feature>
<dbReference type="EMBL" id="AZHB01000024">
    <property type="protein sequence ID" value="OAA55730.1"/>
    <property type="molecule type" value="Genomic_DNA"/>
</dbReference>
<dbReference type="RefSeq" id="XP_018701454.1">
    <property type="nucleotide sequence ID" value="XM_018851438.1"/>
</dbReference>
<keyword evidence="2 7" id="KW-0645">Protease</keyword>
<evidence type="ECO:0000313" key="8">
    <source>
        <dbReference type="Proteomes" id="UP000076744"/>
    </source>
</evidence>
<name>A0A162MGD8_CORFA</name>
<dbReference type="PANTHER" id="PTHR46468">
    <property type="entry name" value="SENTRIN-SPECIFIC PROTEASE 8"/>
    <property type="match status" value="1"/>
</dbReference>
<feature type="region of interest" description="Disordered" evidence="5">
    <location>
        <begin position="483"/>
        <end position="652"/>
    </location>
</feature>
<proteinExistence type="inferred from homology"/>
<dbReference type="InterPro" id="IPR003653">
    <property type="entry name" value="Peptidase_C48_C"/>
</dbReference>
<evidence type="ECO:0000256" key="2">
    <source>
        <dbReference type="ARBA" id="ARBA00022670"/>
    </source>
</evidence>
<dbReference type="GO" id="GO:0019784">
    <property type="term" value="F:deNEDDylase activity"/>
    <property type="evidence" value="ECO:0007669"/>
    <property type="project" value="InterPro"/>
</dbReference>
<feature type="compositionally biased region" description="Basic and acidic residues" evidence="5">
    <location>
        <begin position="494"/>
        <end position="511"/>
    </location>
</feature>
<feature type="region of interest" description="Disordered" evidence="5">
    <location>
        <begin position="373"/>
        <end position="455"/>
    </location>
</feature>
<feature type="compositionally biased region" description="Low complexity" evidence="5">
    <location>
        <begin position="373"/>
        <end position="390"/>
    </location>
</feature>
<evidence type="ECO:0000313" key="7">
    <source>
        <dbReference type="EMBL" id="OAA55730.1"/>
    </source>
</evidence>
<comment type="similarity">
    <text evidence="1">Belongs to the peptidase C48 family.</text>
</comment>
<dbReference type="InterPro" id="IPR038765">
    <property type="entry name" value="Papain-like_cys_pep_sf"/>
</dbReference>
<dbReference type="Pfam" id="PF02902">
    <property type="entry name" value="Peptidase_C48"/>
    <property type="match status" value="1"/>
</dbReference>
<keyword evidence="4" id="KW-0788">Thiol protease</keyword>
<comment type="caution">
    <text evidence="7">The sequence shown here is derived from an EMBL/GenBank/DDBJ whole genome shotgun (WGS) entry which is preliminary data.</text>
</comment>
<evidence type="ECO:0000256" key="1">
    <source>
        <dbReference type="ARBA" id="ARBA00005234"/>
    </source>
</evidence>
<evidence type="ECO:0000256" key="5">
    <source>
        <dbReference type="SAM" id="MobiDB-lite"/>
    </source>
</evidence>
<dbReference type="FunFam" id="3.40.395.10:FF:000008">
    <property type="entry name" value="Ulp1 protease family protein"/>
    <property type="match status" value="1"/>
</dbReference>
<organism evidence="7 8">
    <name type="scientific">Cordyceps fumosorosea (strain ARSEF 2679)</name>
    <name type="common">Isaria fumosorosea</name>
    <dbReference type="NCBI Taxonomy" id="1081104"/>
    <lineage>
        <taxon>Eukaryota</taxon>
        <taxon>Fungi</taxon>
        <taxon>Dikarya</taxon>
        <taxon>Ascomycota</taxon>
        <taxon>Pezizomycotina</taxon>
        <taxon>Sordariomycetes</taxon>
        <taxon>Hypocreomycetidae</taxon>
        <taxon>Hypocreales</taxon>
        <taxon>Cordycipitaceae</taxon>
        <taxon>Cordyceps</taxon>
    </lineage>
</organism>
<evidence type="ECO:0000259" key="6">
    <source>
        <dbReference type="PROSITE" id="PS50600"/>
    </source>
</evidence>
<dbReference type="GO" id="GO:0000338">
    <property type="term" value="P:protein deneddylation"/>
    <property type="evidence" value="ECO:0007669"/>
    <property type="project" value="TreeGrafter"/>
</dbReference>
<dbReference type="GeneID" id="30024127"/>
<evidence type="ECO:0000256" key="3">
    <source>
        <dbReference type="ARBA" id="ARBA00022801"/>
    </source>
</evidence>
<dbReference type="OrthoDB" id="5065855at2759"/>
<dbReference type="PANTHER" id="PTHR46468:SF1">
    <property type="entry name" value="SENTRIN-SPECIFIC PROTEASE 8"/>
    <property type="match status" value="1"/>
</dbReference>
<dbReference type="Proteomes" id="UP000076744">
    <property type="component" value="Unassembled WGS sequence"/>
</dbReference>
<feature type="compositionally biased region" description="Basic residues" evidence="5">
    <location>
        <begin position="416"/>
        <end position="430"/>
    </location>
</feature>
<keyword evidence="8" id="KW-1185">Reference proteome</keyword>
<feature type="compositionally biased region" description="Basic and acidic residues" evidence="5">
    <location>
        <begin position="541"/>
        <end position="591"/>
    </location>
</feature>
<feature type="compositionally biased region" description="Basic and acidic residues" evidence="5">
    <location>
        <begin position="319"/>
        <end position="331"/>
    </location>
</feature>
<sequence>MPLRKHIARLGGSRSKSDDDKPYLSYYDANLTFGDVKSLKNDWLPDSVITFWQEYLERETLPRYPQARICLLRPSMTFWLMHADPRETNGGLPNLTKVTHLFLPINDNRNVSDAEGGSHWSLLLVSVHDGIAFHYDSLGNANFDEGRLATRKLSEHLRRPLRFINLDDSPQQENGSDCGVFVCLLMRHLLVKRLLGATAREKVSMSMGGKMVDSHGGRKEMLRIIENLHKEAERRQSCYAETVTDSDDSRHSGGSLYSTIAFAGSVKELHLVTTPLSATLNSEASLASHDCVNGGRRPNNSKESLASHDSVKRGRRLNRSKESLASHDSFNRGRQPNNSKESLASYDSVSRSRQLNNSKESLVSHNFDTSHISKASSANASSSGVSGSNVPIPPSSPTHTRRHSPDSNSSRGRCLNYKRRSPRKHCRALRSGHGSYASSDTSSNASSKYSSRGRPQHRRFILPCEGGPATLCVSNTPCIRHSRRSPCEQRCPNLRRESSETPGIVDDRRNQEGCLRQPSKHGPQQPPKHGSGRRVSSKGGVNDKPRSEAHYSQRESALRKEAGERYSSRRGASYRDKCKSQDGESRPDESSSHPPHRKKRSPSRRAPEPSQELVQRPKSHSRNLTPRSPMPTQLRYPINGGRSSRLPRPPSGYEYVENPRVFVRMINGAEPHVLHMPSQLSSYSSSRGYGYEQSSEVFVRQLDAEPNVLHMPRPPLRPYGRQSYTRGYLYNTPYYYS</sequence>
<dbReference type="Gene3D" id="3.40.395.10">
    <property type="entry name" value="Adenoviral Proteinase, Chain A"/>
    <property type="match status" value="1"/>
</dbReference>
<dbReference type="InterPro" id="IPR044613">
    <property type="entry name" value="Nep1/2-like"/>
</dbReference>
<evidence type="ECO:0000256" key="4">
    <source>
        <dbReference type="ARBA" id="ARBA00022807"/>
    </source>
</evidence>
<reference evidence="7 8" key="1">
    <citation type="journal article" date="2016" name="Genome Biol. Evol.">
        <title>Divergent and convergent evolution of fungal pathogenicity.</title>
        <authorList>
            <person name="Shang Y."/>
            <person name="Xiao G."/>
            <person name="Zheng P."/>
            <person name="Cen K."/>
            <person name="Zhan S."/>
            <person name="Wang C."/>
        </authorList>
    </citation>
    <scope>NUCLEOTIDE SEQUENCE [LARGE SCALE GENOMIC DNA]</scope>
    <source>
        <strain evidence="7 8">ARSEF 2679</strain>
    </source>
</reference>
<feature type="domain" description="Ubiquitin-like protease family profile" evidence="6">
    <location>
        <begin position="14"/>
        <end position="189"/>
    </location>
</feature>
<dbReference type="STRING" id="1081104.A0A162MGD8"/>
<keyword evidence="3" id="KW-0378">Hydrolase</keyword>
<feature type="compositionally biased region" description="Basic residues" evidence="5">
    <location>
        <begin position="594"/>
        <end position="603"/>
    </location>
</feature>
<dbReference type="AlphaFoldDB" id="A0A162MGD8"/>
<gene>
    <name evidence="7" type="ORF">ISF_07835</name>
</gene>
<protein>
    <submittedName>
        <fullName evidence="7">Ulp1 protease family protein</fullName>
    </submittedName>
</protein>
<dbReference type="PROSITE" id="PS50600">
    <property type="entry name" value="ULP_PROTEASE"/>
    <property type="match status" value="1"/>
</dbReference>